<dbReference type="CTD" id="36336204"/>
<name>W6VCE1_ECHGR</name>
<dbReference type="RefSeq" id="XP_024355735.1">
    <property type="nucleotide sequence ID" value="XM_024489738.1"/>
</dbReference>
<accession>W6VCE1</accession>
<dbReference type="GeneID" id="36336204"/>
<organism evidence="1 2">
    <name type="scientific">Echinococcus granulosus</name>
    <name type="common">Hydatid tapeworm</name>
    <dbReference type="NCBI Taxonomy" id="6210"/>
    <lineage>
        <taxon>Eukaryota</taxon>
        <taxon>Metazoa</taxon>
        <taxon>Spiralia</taxon>
        <taxon>Lophotrochozoa</taxon>
        <taxon>Platyhelminthes</taxon>
        <taxon>Cestoda</taxon>
        <taxon>Eucestoda</taxon>
        <taxon>Cyclophyllidea</taxon>
        <taxon>Taeniidae</taxon>
        <taxon>Echinococcus</taxon>
        <taxon>Echinococcus granulosus group</taxon>
    </lineage>
</organism>
<keyword evidence="2" id="KW-1185">Reference proteome</keyword>
<proteinExistence type="predicted"/>
<sequence length="75" mass="8493">MDRLIINAVQLRRGAAVSQVSTAKRAYLTDRISLSLSYIQQQKRIGEGTGVRAVGVRELRVSNCETRDRLWGEKF</sequence>
<dbReference type="Proteomes" id="UP000019149">
    <property type="component" value="Unassembled WGS sequence"/>
</dbReference>
<reference evidence="1 2" key="1">
    <citation type="journal article" date="2013" name="Nat. Genet.">
        <title>The genome of the hydatid tapeworm Echinococcus granulosus.</title>
        <authorList>
            <person name="Zheng H."/>
            <person name="Zhang W."/>
            <person name="Zhang L."/>
            <person name="Zhang Z."/>
            <person name="Li J."/>
            <person name="Lu G."/>
            <person name="Zhu Y."/>
            <person name="Wang Y."/>
            <person name="Huang Y."/>
            <person name="Liu J."/>
            <person name="Kang H."/>
            <person name="Chen J."/>
            <person name="Wang L."/>
            <person name="Chen A."/>
            <person name="Yu S."/>
            <person name="Gao Z."/>
            <person name="Jin L."/>
            <person name="Gu W."/>
            <person name="Wang Z."/>
            <person name="Zhao L."/>
            <person name="Shi B."/>
            <person name="Wen H."/>
            <person name="Lin R."/>
            <person name="Jones M.K."/>
            <person name="Brejova B."/>
            <person name="Vinar T."/>
            <person name="Zhao G."/>
            <person name="McManus D.P."/>
            <person name="Chen Z."/>
            <person name="Zhou Y."/>
            <person name="Wang S."/>
        </authorList>
    </citation>
    <scope>NUCLEOTIDE SEQUENCE [LARGE SCALE GENOMIC DNA]</scope>
</reference>
<evidence type="ECO:0000313" key="2">
    <source>
        <dbReference type="Proteomes" id="UP000019149"/>
    </source>
</evidence>
<gene>
    <name evidence="1" type="ORF">EGR_00489</name>
</gene>
<protein>
    <submittedName>
        <fullName evidence="1">Uncharacterized protein</fullName>
    </submittedName>
</protein>
<dbReference type="AlphaFoldDB" id="W6VCE1"/>
<dbReference type="EMBL" id="APAU02000002">
    <property type="protein sequence ID" value="EUB64539.1"/>
    <property type="molecule type" value="Genomic_DNA"/>
</dbReference>
<dbReference type="KEGG" id="egl:EGR_00489"/>
<evidence type="ECO:0000313" key="1">
    <source>
        <dbReference type="EMBL" id="EUB64539.1"/>
    </source>
</evidence>
<comment type="caution">
    <text evidence="1">The sequence shown here is derived from an EMBL/GenBank/DDBJ whole genome shotgun (WGS) entry which is preliminary data.</text>
</comment>